<evidence type="ECO:0000313" key="1">
    <source>
        <dbReference type="EMBL" id="GMA82157.1"/>
    </source>
</evidence>
<evidence type="ECO:0000313" key="2">
    <source>
        <dbReference type="Proteomes" id="UP001157046"/>
    </source>
</evidence>
<accession>A0ABQ6J5F0</accession>
<name>A0ABQ6J5F0_9GAMM</name>
<dbReference type="EMBL" id="BSUY01000001">
    <property type="protein sequence ID" value="GMA82157.1"/>
    <property type="molecule type" value="Genomic_DNA"/>
</dbReference>
<dbReference type="Proteomes" id="UP001157046">
    <property type="component" value="Unassembled WGS sequence"/>
</dbReference>
<gene>
    <name evidence="1" type="ORF">GCM10025855_16900</name>
</gene>
<comment type="caution">
    <text evidence="1">The sequence shown here is derived from an EMBL/GenBank/DDBJ whole genome shotgun (WGS) entry which is preliminary data.</text>
</comment>
<protein>
    <submittedName>
        <fullName evidence="1">Uncharacterized protein</fullName>
    </submittedName>
</protein>
<sequence length="56" mass="6147">MCKINLAHCLIYLNVNIIKVNHLAYVFNADLAKKPKLSTLCPMANALNTSESTVAD</sequence>
<proteinExistence type="predicted"/>
<reference evidence="2" key="1">
    <citation type="journal article" date="2019" name="Int. J. Syst. Evol. Microbiol.">
        <title>The Global Catalogue of Microorganisms (GCM) 10K type strain sequencing project: providing services to taxonomists for standard genome sequencing and annotation.</title>
        <authorList>
            <consortium name="The Broad Institute Genomics Platform"/>
            <consortium name="The Broad Institute Genome Sequencing Center for Infectious Disease"/>
            <person name="Wu L."/>
            <person name="Ma J."/>
        </authorList>
    </citation>
    <scope>NUCLEOTIDE SEQUENCE [LARGE SCALE GENOMIC DNA]</scope>
    <source>
        <strain evidence="2">NBRC 102030</strain>
    </source>
</reference>
<keyword evidence="2" id="KW-1185">Reference proteome</keyword>
<organism evidence="1 2">
    <name type="scientific">Shewanella glacialipiscicola</name>
    <dbReference type="NCBI Taxonomy" id="614069"/>
    <lineage>
        <taxon>Bacteria</taxon>
        <taxon>Pseudomonadati</taxon>
        <taxon>Pseudomonadota</taxon>
        <taxon>Gammaproteobacteria</taxon>
        <taxon>Alteromonadales</taxon>
        <taxon>Shewanellaceae</taxon>
        <taxon>Shewanella</taxon>
    </lineage>
</organism>